<evidence type="ECO:0000313" key="2">
    <source>
        <dbReference type="EMBL" id="PAA85836.1"/>
    </source>
</evidence>
<evidence type="ECO:0000256" key="1">
    <source>
        <dbReference type="SAM" id="MobiDB-lite"/>
    </source>
</evidence>
<dbReference type="Proteomes" id="UP000215902">
    <property type="component" value="Unassembled WGS sequence"/>
</dbReference>
<evidence type="ECO:0000313" key="3">
    <source>
        <dbReference type="Proteomes" id="UP000215902"/>
    </source>
</evidence>
<keyword evidence="3" id="KW-1185">Reference proteome</keyword>
<name>A0A267GIL1_9PLAT</name>
<reference evidence="2 3" key="1">
    <citation type="submission" date="2017-06" db="EMBL/GenBank/DDBJ databases">
        <title>A platform for efficient transgenesis in Macrostomum lignano, a flatworm model organism for stem cell research.</title>
        <authorList>
            <person name="Berezikov E."/>
        </authorList>
    </citation>
    <scope>NUCLEOTIDE SEQUENCE [LARGE SCALE GENOMIC DNA]</scope>
    <source>
        <strain evidence="2">DV1</strain>
        <tissue evidence="2">Whole organism</tissue>
    </source>
</reference>
<dbReference type="EMBL" id="NIVC01000302">
    <property type="protein sequence ID" value="PAA85836.1"/>
    <property type="molecule type" value="Genomic_DNA"/>
</dbReference>
<proteinExistence type="predicted"/>
<feature type="region of interest" description="Disordered" evidence="1">
    <location>
        <begin position="1"/>
        <end position="23"/>
    </location>
</feature>
<organism evidence="2 3">
    <name type="scientific">Macrostomum lignano</name>
    <dbReference type="NCBI Taxonomy" id="282301"/>
    <lineage>
        <taxon>Eukaryota</taxon>
        <taxon>Metazoa</taxon>
        <taxon>Spiralia</taxon>
        <taxon>Lophotrochozoa</taxon>
        <taxon>Platyhelminthes</taxon>
        <taxon>Rhabditophora</taxon>
        <taxon>Macrostomorpha</taxon>
        <taxon>Macrostomida</taxon>
        <taxon>Macrostomidae</taxon>
        <taxon>Macrostomum</taxon>
    </lineage>
</organism>
<sequence>MISTKNSNAMPSSKGRRNSRTKEAIELGCSAAVLHRRVKNEPINATELQSARPDRRSFTVSCRLNVGDSSSSSSVCSGNGACLANWNQTQQQQQPPPPPPQPLQAFPLHLPLPPEDDGISMRQPSSSTDFGAVPKWSDRLLLVLKPAELPQDDAGHQSPPQFVAHQSRQIFCVVFHLNLLAKLLGNLPTLKAIVNKTKCCVKLRDALMLRRLARTGCMVKYMLFSLESDAKWSTDACLRFLEDFDPAFSARRQWRCRVGSSGCPLVLLWNRSVPENTLLSMYGQRLMSMASCFCCSPVGPQTDWLLRREKPSQEEEPPEGLLG</sequence>
<dbReference type="AlphaFoldDB" id="A0A267GIL1"/>
<feature type="compositionally biased region" description="Polar residues" evidence="1">
    <location>
        <begin position="1"/>
        <end position="11"/>
    </location>
</feature>
<gene>
    <name evidence="2" type="ORF">BOX15_Mlig000915g3</name>
</gene>
<protein>
    <submittedName>
        <fullName evidence="2">Uncharacterized protein</fullName>
    </submittedName>
</protein>
<comment type="caution">
    <text evidence="2">The sequence shown here is derived from an EMBL/GenBank/DDBJ whole genome shotgun (WGS) entry which is preliminary data.</text>
</comment>
<accession>A0A267GIL1</accession>